<dbReference type="OrthoDB" id="3283087at2"/>
<sequence>MELMPPSPEWEERWERLQIELDERIRSCDWPLLALAESTALPGPRMLGDVSITNGELREVGFSYGDPMRSGGPLIQVQTASIPAGRDVWPDDLRDLLEQELDRIGDRSDVDGPAEDTRLVVEGAGLSAVLVRAGARLWAARCVYEGRQVTVTARDWELDGIRLVKVTDPEVFLSGRRDYMTALRSRVPARPSDHAGPPDHASEQPVDVANAHRTLVRACLEQTAEFASRSRDRGRDRRGRRFRGVLPERYGDMWDAAVRAQMRLSDQSREEANAAVTALVNQLTQLQEKAVWFADERLREAAVTETLLYWSGLTERVRSRPAQRSWHHAWAVRTTGLARQLGGTEASPEELRRRHRDIRSAESAWLDAWTTWATTFPET</sequence>
<evidence type="ECO:0000313" key="2">
    <source>
        <dbReference type="Proteomes" id="UP000468735"/>
    </source>
</evidence>
<comment type="caution">
    <text evidence="1">The sequence shown here is derived from an EMBL/GenBank/DDBJ whole genome shotgun (WGS) entry which is preliminary data.</text>
</comment>
<organism evidence="1 2">
    <name type="scientific">Actinomadura rudentiformis</name>
    <dbReference type="NCBI Taxonomy" id="359158"/>
    <lineage>
        <taxon>Bacteria</taxon>
        <taxon>Bacillati</taxon>
        <taxon>Actinomycetota</taxon>
        <taxon>Actinomycetes</taxon>
        <taxon>Streptosporangiales</taxon>
        <taxon>Thermomonosporaceae</taxon>
        <taxon>Actinomadura</taxon>
    </lineage>
</organism>
<gene>
    <name evidence="1" type="ORF">F8566_16080</name>
</gene>
<dbReference type="AlphaFoldDB" id="A0A6H9Z235"/>
<protein>
    <submittedName>
        <fullName evidence="1">Uncharacterized protein</fullName>
    </submittedName>
</protein>
<dbReference type="EMBL" id="WBMT01000007">
    <property type="protein sequence ID" value="KAB2348326.1"/>
    <property type="molecule type" value="Genomic_DNA"/>
</dbReference>
<proteinExistence type="predicted"/>
<evidence type="ECO:0000313" key="1">
    <source>
        <dbReference type="EMBL" id="KAB2348326.1"/>
    </source>
</evidence>
<dbReference type="RefSeq" id="WP_151561055.1">
    <property type="nucleotide sequence ID" value="NZ_WBMT01000007.1"/>
</dbReference>
<reference evidence="1 2" key="1">
    <citation type="submission" date="2019-09" db="EMBL/GenBank/DDBJ databases">
        <title>Actinomadura physcomitrii sp. nov., a novel actinomycete isolated from moss [Physcomitrium sphaericum (Ludw) Fuernr].</title>
        <authorList>
            <person name="Zhuang X."/>
            <person name="Liu C."/>
        </authorList>
    </citation>
    <scope>NUCLEOTIDE SEQUENCE [LARGE SCALE GENOMIC DNA]</scope>
    <source>
        <strain evidence="1 2">HMC1</strain>
    </source>
</reference>
<name>A0A6H9Z235_9ACTN</name>
<accession>A0A6H9Z235</accession>
<dbReference type="Proteomes" id="UP000468735">
    <property type="component" value="Unassembled WGS sequence"/>
</dbReference>
<keyword evidence="2" id="KW-1185">Reference proteome</keyword>